<feature type="compositionally biased region" description="Basic and acidic residues" evidence="1">
    <location>
        <begin position="165"/>
        <end position="174"/>
    </location>
</feature>
<evidence type="ECO:0000256" key="1">
    <source>
        <dbReference type="SAM" id="MobiDB-lite"/>
    </source>
</evidence>
<protein>
    <submittedName>
        <fullName evidence="2">Uncharacterized protein</fullName>
    </submittedName>
</protein>
<feature type="region of interest" description="Disordered" evidence="1">
    <location>
        <begin position="226"/>
        <end position="252"/>
    </location>
</feature>
<name>A0A165FAE8_EXIGL</name>
<sequence>MDAIRGFDWGATMATMQHWFTGKVAADAQVISTDDAARLWNDSLSIPPAAVPLFHMTPSYNAGMQQPPALEHAPAAVPLLHHTAPHNTDVQELPAPEHAHTIFNTLNHTTSTIPTLPVTSALPKSPFLVPIYVPTPRSLASRTPRASNVSLYPYHLARYAQSDVRPGDKPKAENTKPGAKAKSVRTARRKIAATADILAERMATRSAANAHQGLHAAADCDEDVPMHVDEDVPTAGPSNNDNSSDHDDEMPVTPAVANEYTPMIISFDDGKETDPLADDDGMDRADDAVRKMYQSVNVSVGLSLAYFAILMFSTSANVLRTTSTTTALLSLRPPCIHSHSP</sequence>
<keyword evidence="3" id="KW-1185">Reference proteome</keyword>
<dbReference type="Proteomes" id="UP000077266">
    <property type="component" value="Unassembled WGS sequence"/>
</dbReference>
<dbReference type="EMBL" id="KV426093">
    <property type="protein sequence ID" value="KZV88674.1"/>
    <property type="molecule type" value="Genomic_DNA"/>
</dbReference>
<feature type="region of interest" description="Disordered" evidence="1">
    <location>
        <begin position="161"/>
        <end position="187"/>
    </location>
</feature>
<gene>
    <name evidence="2" type="ORF">EXIGLDRAFT_171684</name>
</gene>
<evidence type="ECO:0000313" key="2">
    <source>
        <dbReference type="EMBL" id="KZV88674.1"/>
    </source>
</evidence>
<reference evidence="2 3" key="1">
    <citation type="journal article" date="2016" name="Mol. Biol. Evol.">
        <title>Comparative Genomics of Early-Diverging Mushroom-Forming Fungi Provides Insights into the Origins of Lignocellulose Decay Capabilities.</title>
        <authorList>
            <person name="Nagy L.G."/>
            <person name="Riley R."/>
            <person name="Tritt A."/>
            <person name="Adam C."/>
            <person name="Daum C."/>
            <person name="Floudas D."/>
            <person name="Sun H."/>
            <person name="Yadav J.S."/>
            <person name="Pangilinan J."/>
            <person name="Larsson K.H."/>
            <person name="Matsuura K."/>
            <person name="Barry K."/>
            <person name="Labutti K."/>
            <person name="Kuo R."/>
            <person name="Ohm R.A."/>
            <person name="Bhattacharya S.S."/>
            <person name="Shirouzu T."/>
            <person name="Yoshinaga Y."/>
            <person name="Martin F.M."/>
            <person name="Grigoriev I.V."/>
            <person name="Hibbett D.S."/>
        </authorList>
    </citation>
    <scope>NUCLEOTIDE SEQUENCE [LARGE SCALE GENOMIC DNA]</scope>
    <source>
        <strain evidence="2 3">HHB12029</strain>
    </source>
</reference>
<evidence type="ECO:0000313" key="3">
    <source>
        <dbReference type="Proteomes" id="UP000077266"/>
    </source>
</evidence>
<dbReference type="AlphaFoldDB" id="A0A165FAE8"/>
<dbReference type="InParanoid" id="A0A165FAE8"/>
<accession>A0A165FAE8</accession>
<proteinExistence type="predicted"/>
<organism evidence="2 3">
    <name type="scientific">Exidia glandulosa HHB12029</name>
    <dbReference type="NCBI Taxonomy" id="1314781"/>
    <lineage>
        <taxon>Eukaryota</taxon>
        <taxon>Fungi</taxon>
        <taxon>Dikarya</taxon>
        <taxon>Basidiomycota</taxon>
        <taxon>Agaricomycotina</taxon>
        <taxon>Agaricomycetes</taxon>
        <taxon>Auriculariales</taxon>
        <taxon>Exidiaceae</taxon>
        <taxon>Exidia</taxon>
    </lineage>
</organism>